<comment type="caution">
    <text evidence="5">The sequence shown here is derived from an EMBL/GenBank/DDBJ whole genome shotgun (WGS) entry which is preliminary data.</text>
</comment>
<evidence type="ECO:0000256" key="2">
    <source>
        <dbReference type="ARBA" id="ARBA00022448"/>
    </source>
</evidence>
<dbReference type="AlphaFoldDB" id="A0A835E729"/>
<name>A0A835E729_9POAL</name>
<proteinExistence type="inferred from homology"/>
<gene>
    <name evidence="5" type="ORF">HU200_049213</name>
</gene>
<dbReference type="GO" id="GO:0006887">
    <property type="term" value="P:exocytosis"/>
    <property type="evidence" value="ECO:0007669"/>
    <property type="project" value="UniProtKB-KW"/>
</dbReference>
<keyword evidence="3" id="KW-0268">Exocytosis</keyword>
<evidence type="ECO:0000313" key="5">
    <source>
        <dbReference type="EMBL" id="KAF8672875.1"/>
    </source>
</evidence>
<protein>
    <recommendedName>
        <fullName evidence="3">Exocyst subunit Exo70 family protein</fullName>
    </recommendedName>
</protein>
<dbReference type="InterPro" id="IPR016159">
    <property type="entry name" value="Cullin_repeat-like_dom_sf"/>
</dbReference>
<dbReference type="SUPFAM" id="SSF74788">
    <property type="entry name" value="Cullin repeat-like"/>
    <property type="match status" value="1"/>
</dbReference>
<dbReference type="InterPro" id="IPR004140">
    <property type="entry name" value="Exo70"/>
</dbReference>
<organism evidence="5 6">
    <name type="scientific">Digitaria exilis</name>
    <dbReference type="NCBI Taxonomy" id="1010633"/>
    <lineage>
        <taxon>Eukaryota</taxon>
        <taxon>Viridiplantae</taxon>
        <taxon>Streptophyta</taxon>
        <taxon>Embryophyta</taxon>
        <taxon>Tracheophyta</taxon>
        <taxon>Spermatophyta</taxon>
        <taxon>Magnoliopsida</taxon>
        <taxon>Liliopsida</taxon>
        <taxon>Poales</taxon>
        <taxon>Poaceae</taxon>
        <taxon>PACMAD clade</taxon>
        <taxon>Panicoideae</taxon>
        <taxon>Panicodae</taxon>
        <taxon>Paniceae</taxon>
        <taxon>Anthephorinae</taxon>
        <taxon>Digitaria</taxon>
    </lineage>
</organism>
<keyword evidence="3" id="KW-0653">Protein transport</keyword>
<dbReference type="GO" id="GO:0005546">
    <property type="term" value="F:phosphatidylinositol-4,5-bisphosphate binding"/>
    <property type="evidence" value="ECO:0007669"/>
    <property type="project" value="InterPro"/>
</dbReference>
<dbReference type="GO" id="GO:0000145">
    <property type="term" value="C:exocyst"/>
    <property type="evidence" value="ECO:0007669"/>
    <property type="project" value="InterPro"/>
</dbReference>
<sequence>MEDNGDDSSRTATLGGSSDIHKATRSLISYIELLRANYSSFAPVVSVNYQSHNAAVPPLDSMIIEIGSCLEEKLAKESESFPDRSLRFLFLFNNSYLISQKIDPIWSVIEFNPVAANSESFLSFIKAHQEATIRKVQSYMESYLQGSWVPVLSCLFNNPTPLSLAKDKNYSPLAKFESEFQKVYTSQKLWKVPDPGLRKTLCKAITMKIIPDYTKYIEDNNITTKRIAQRELEKMLQELFEG</sequence>
<evidence type="ECO:0000256" key="3">
    <source>
        <dbReference type="RuleBase" id="RU365026"/>
    </source>
</evidence>
<dbReference type="EMBL" id="JACEFO010002216">
    <property type="protein sequence ID" value="KAF8672875.1"/>
    <property type="molecule type" value="Genomic_DNA"/>
</dbReference>
<dbReference type="GO" id="GO:0015031">
    <property type="term" value="P:protein transport"/>
    <property type="evidence" value="ECO:0007669"/>
    <property type="project" value="UniProtKB-KW"/>
</dbReference>
<dbReference type="PANTHER" id="PTHR12542">
    <property type="entry name" value="EXOCYST COMPLEX PROTEIN EXO70"/>
    <property type="match status" value="1"/>
</dbReference>
<evidence type="ECO:0000256" key="1">
    <source>
        <dbReference type="ARBA" id="ARBA00006756"/>
    </source>
</evidence>
<evidence type="ECO:0000313" key="6">
    <source>
        <dbReference type="Proteomes" id="UP000636709"/>
    </source>
</evidence>
<keyword evidence="6" id="KW-1185">Reference proteome</keyword>
<comment type="function">
    <text evidence="3">Component of the exocyst complex.</text>
</comment>
<keyword evidence="2 3" id="KW-0813">Transport</keyword>
<dbReference type="Gene3D" id="1.20.1280.170">
    <property type="entry name" value="Exocyst complex component Exo70"/>
    <property type="match status" value="1"/>
</dbReference>
<evidence type="ECO:0000259" key="4">
    <source>
        <dbReference type="Pfam" id="PF03081"/>
    </source>
</evidence>
<dbReference type="OrthoDB" id="695308at2759"/>
<dbReference type="Proteomes" id="UP000636709">
    <property type="component" value="Unassembled WGS sequence"/>
</dbReference>
<comment type="similarity">
    <text evidence="1 3">Belongs to the EXO70 family.</text>
</comment>
<reference evidence="5" key="1">
    <citation type="submission" date="2020-07" db="EMBL/GenBank/DDBJ databases">
        <title>Genome sequence and genetic diversity analysis of an under-domesticated orphan crop, white fonio (Digitaria exilis).</title>
        <authorList>
            <person name="Bennetzen J.L."/>
            <person name="Chen S."/>
            <person name="Ma X."/>
            <person name="Wang X."/>
            <person name="Yssel A.E.J."/>
            <person name="Chaluvadi S.R."/>
            <person name="Johnson M."/>
            <person name="Gangashetty P."/>
            <person name="Hamidou F."/>
            <person name="Sanogo M.D."/>
            <person name="Zwaenepoel A."/>
            <person name="Wallace J."/>
            <person name="Van De Peer Y."/>
            <person name="Van Deynze A."/>
        </authorList>
    </citation>
    <scope>NUCLEOTIDE SEQUENCE</scope>
    <source>
        <tissue evidence="5">Leaves</tissue>
    </source>
</reference>
<dbReference type="Pfam" id="PF03081">
    <property type="entry name" value="Exo70_C"/>
    <property type="match status" value="1"/>
</dbReference>
<feature type="domain" description="Exocyst complex subunit Exo70 C-terminal" evidence="4">
    <location>
        <begin position="17"/>
        <end position="235"/>
    </location>
</feature>
<dbReference type="InterPro" id="IPR046364">
    <property type="entry name" value="Exo70_C"/>
</dbReference>
<accession>A0A835E729</accession>
<dbReference type="PANTHER" id="PTHR12542:SF137">
    <property type="entry name" value="EXOCYST SUBUNIT EXO70 FAMILY PROTEIN"/>
    <property type="match status" value="1"/>
</dbReference>